<evidence type="ECO:0000256" key="5">
    <source>
        <dbReference type="ARBA" id="ARBA00022737"/>
    </source>
</evidence>
<feature type="disulfide bond" evidence="10">
    <location>
        <begin position="833"/>
        <end position="842"/>
    </location>
</feature>
<dbReference type="OrthoDB" id="6514856at2759"/>
<dbReference type="Proteomes" id="UP000194236">
    <property type="component" value="Unassembled WGS sequence"/>
</dbReference>
<dbReference type="Gene3D" id="2.10.25.10">
    <property type="entry name" value="Laminin"/>
    <property type="match status" value="8"/>
</dbReference>
<keyword evidence="4" id="KW-0732">Signal</keyword>
<evidence type="ECO:0000256" key="2">
    <source>
        <dbReference type="ARBA" id="ARBA00022525"/>
    </source>
</evidence>
<dbReference type="GO" id="GO:0009888">
    <property type="term" value="P:tissue development"/>
    <property type="evidence" value="ECO:0007669"/>
    <property type="project" value="TreeGrafter"/>
</dbReference>
<feature type="domain" description="Laminin EGF-like" evidence="11">
    <location>
        <begin position="1129"/>
        <end position="1178"/>
    </location>
</feature>
<evidence type="ECO:0000256" key="4">
    <source>
        <dbReference type="ARBA" id="ARBA00022729"/>
    </source>
</evidence>
<evidence type="ECO:0000256" key="9">
    <source>
        <dbReference type="ARBA" id="ARBA00023292"/>
    </source>
</evidence>
<comment type="subcellular location">
    <subcellularLocation>
        <location evidence="1">Secreted</location>
        <location evidence="1">Extracellular space</location>
        <location evidence="1">Extracellular matrix</location>
        <location evidence="1">Basement membrane</location>
    </subcellularLocation>
</comment>
<evidence type="ECO:0000256" key="6">
    <source>
        <dbReference type="ARBA" id="ARBA00022869"/>
    </source>
</evidence>
<comment type="caution">
    <text evidence="10">Lacks conserved residue(s) required for the propagation of feature annotation.</text>
</comment>
<dbReference type="GO" id="GO:0005604">
    <property type="term" value="C:basement membrane"/>
    <property type="evidence" value="ECO:0007669"/>
    <property type="project" value="UniProtKB-SubCell"/>
</dbReference>
<keyword evidence="3" id="KW-0272">Extracellular matrix</keyword>
<feature type="domain" description="Laminin IV type A" evidence="12">
    <location>
        <begin position="884"/>
        <end position="1089"/>
    </location>
</feature>
<feature type="domain" description="Laminin EGF-like" evidence="11">
    <location>
        <begin position="332"/>
        <end position="383"/>
    </location>
</feature>
<dbReference type="InterPro" id="IPR009030">
    <property type="entry name" value="Growth_fac_rcpt_cys_sf"/>
</dbReference>
<evidence type="ECO:0000259" key="11">
    <source>
        <dbReference type="PROSITE" id="PS50027"/>
    </source>
</evidence>
<feature type="disulfide bond" evidence="10">
    <location>
        <begin position="1148"/>
        <end position="1157"/>
    </location>
</feature>
<keyword evidence="8" id="KW-0325">Glycoprotein</keyword>
<feature type="domain" description="Laminin EGF-like" evidence="11">
    <location>
        <begin position="729"/>
        <end position="778"/>
    </location>
</feature>
<feature type="domain" description="Laminin EGF-like" evidence="11">
    <location>
        <begin position="810"/>
        <end position="862"/>
    </location>
</feature>
<keyword evidence="5" id="KW-0677">Repeat</keyword>
<evidence type="ECO:0000256" key="8">
    <source>
        <dbReference type="ARBA" id="ARBA00023180"/>
    </source>
</evidence>
<name>A0A1Y3BA51_EURMA</name>
<evidence type="ECO:0000256" key="3">
    <source>
        <dbReference type="ARBA" id="ARBA00022530"/>
    </source>
</evidence>
<dbReference type="SMART" id="SM00281">
    <property type="entry name" value="LamB"/>
    <property type="match status" value="3"/>
</dbReference>
<evidence type="ECO:0000256" key="7">
    <source>
        <dbReference type="ARBA" id="ARBA00023157"/>
    </source>
</evidence>
<dbReference type="PROSITE" id="PS50027">
    <property type="entry name" value="EGF_LAM_2"/>
    <property type="match status" value="4"/>
</dbReference>
<comment type="caution">
    <text evidence="13">The sequence shown here is derived from an EMBL/GenBank/DDBJ whole genome shotgun (WGS) entry which is preliminary data.</text>
</comment>
<keyword evidence="7 10" id="KW-1015">Disulfide bond</keyword>
<keyword evidence="6" id="KW-0084">Basement membrane</keyword>
<dbReference type="SMART" id="SM00180">
    <property type="entry name" value="EGF_Lam"/>
    <property type="match status" value="8"/>
</dbReference>
<dbReference type="FunFam" id="2.10.25.10:FF:000188">
    <property type="entry name" value="Laminin subunit gamma 2"/>
    <property type="match status" value="2"/>
</dbReference>
<dbReference type="CDD" id="cd00055">
    <property type="entry name" value="EGF_Lam"/>
    <property type="match status" value="5"/>
</dbReference>
<dbReference type="InterPro" id="IPR002049">
    <property type="entry name" value="LE_dom"/>
</dbReference>
<dbReference type="InterPro" id="IPR050440">
    <property type="entry name" value="Laminin/Netrin_ECM"/>
</dbReference>
<evidence type="ECO:0000313" key="13">
    <source>
        <dbReference type="EMBL" id="OTF76773.1"/>
    </source>
</evidence>
<feature type="domain" description="Laminin IV type A" evidence="12">
    <location>
        <begin position="74"/>
        <end position="282"/>
    </location>
</feature>
<keyword evidence="2" id="KW-0964">Secreted</keyword>
<dbReference type="Pfam" id="PF00052">
    <property type="entry name" value="Laminin_B"/>
    <property type="match status" value="3"/>
</dbReference>
<feature type="domain" description="Laminin IV type A" evidence="12">
    <location>
        <begin position="480"/>
        <end position="680"/>
    </location>
</feature>
<reference evidence="13 14" key="1">
    <citation type="submission" date="2017-03" db="EMBL/GenBank/DDBJ databases">
        <title>Genome Survey of Euroglyphus maynei.</title>
        <authorList>
            <person name="Arlian L.G."/>
            <person name="Morgan M.S."/>
            <person name="Rider S.D."/>
        </authorList>
    </citation>
    <scope>NUCLEOTIDE SEQUENCE [LARGE SCALE GENOMIC DNA]</scope>
    <source>
        <strain evidence="13">Arlian Lab</strain>
        <tissue evidence="13">Whole body</tissue>
    </source>
</reference>
<dbReference type="SMART" id="SM00181">
    <property type="entry name" value="EGF"/>
    <property type="match status" value="4"/>
</dbReference>
<evidence type="ECO:0000313" key="14">
    <source>
        <dbReference type="Proteomes" id="UP000194236"/>
    </source>
</evidence>
<dbReference type="PANTHER" id="PTHR10574">
    <property type="entry name" value="NETRIN/LAMININ-RELATED"/>
    <property type="match status" value="1"/>
</dbReference>
<evidence type="ECO:0000256" key="1">
    <source>
        <dbReference type="ARBA" id="ARBA00004302"/>
    </source>
</evidence>
<dbReference type="FunFam" id="2.10.25.10:FF:000106">
    <property type="entry name" value="Heparan sulfate proteoglycan 2"/>
    <property type="match status" value="1"/>
</dbReference>
<dbReference type="AlphaFoldDB" id="A0A1Y3BA51"/>
<dbReference type="InterPro" id="IPR056863">
    <property type="entry name" value="LMN_ATRN_NET-like_EGF"/>
</dbReference>
<evidence type="ECO:0000259" key="12">
    <source>
        <dbReference type="PROSITE" id="PS51115"/>
    </source>
</evidence>
<dbReference type="PANTHER" id="PTHR10574:SF444">
    <property type="entry name" value="BASEMENT MEMBRANE-SPECIFIC HEPARAN SULFATE PROTEOGLYCAN CORE PROTEIN"/>
    <property type="match status" value="1"/>
</dbReference>
<dbReference type="FunFam" id="2.10.25.10:FF:000090">
    <property type="entry name" value="laminin subunit alpha"/>
    <property type="match status" value="1"/>
</dbReference>
<feature type="non-terminal residue" evidence="13">
    <location>
        <position position="1"/>
    </location>
</feature>
<feature type="disulfide bond" evidence="10">
    <location>
        <begin position="810"/>
        <end position="822"/>
    </location>
</feature>
<evidence type="ECO:0000256" key="10">
    <source>
        <dbReference type="PROSITE-ProRule" id="PRU00460"/>
    </source>
</evidence>
<gene>
    <name evidence="13" type="ORF">BLA29_000718</name>
</gene>
<protein>
    <submittedName>
        <fullName evidence="13">Uncharacterized protein</fullName>
    </submittedName>
</protein>
<proteinExistence type="predicted"/>
<dbReference type="GO" id="GO:0009887">
    <property type="term" value="P:animal organ morphogenesis"/>
    <property type="evidence" value="ECO:0007669"/>
    <property type="project" value="TreeGrafter"/>
</dbReference>
<keyword evidence="9 10" id="KW-0424">Laminin EGF-like domain</keyword>
<dbReference type="InterPro" id="IPR000742">
    <property type="entry name" value="EGF"/>
</dbReference>
<feature type="non-terminal residue" evidence="13">
    <location>
        <position position="1236"/>
    </location>
</feature>
<dbReference type="SUPFAM" id="SSF57184">
    <property type="entry name" value="Growth factor receptor domain"/>
    <property type="match status" value="1"/>
</dbReference>
<feature type="disulfide bond" evidence="10">
    <location>
        <begin position="351"/>
        <end position="360"/>
    </location>
</feature>
<accession>A0A1Y3BA51</accession>
<dbReference type="EMBL" id="MUJZ01035839">
    <property type="protein sequence ID" value="OTF76773.1"/>
    <property type="molecule type" value="Genomic_DNA"/>
</dbReference>
<sequence>AINSKHSELAPNETILIIKPINLLCQSPLFNDLANDSSECLQCYCFGHTDICYSSSIKSESITLDDQMKLTVCSIGRTWTGDYVDVSDRFPPNQQAIQLDPITREHSIDSTIASVHTPDSVYFYWRLPEPFLGNHLLSYGGHLHYLVRYRQPFTPSPLDDLPDVIIRGRNRTMYHYRKYSHSTNNIIDDGDNNGGHRRSVRFWIGEWQSNEPNNYNSSSFMIGDLNRQQILQIISDIQDILIKASYDAIILQSSILDIELESGQITDNYEHLDRKRSAYIEQCSCPPGYQGSSCEKCSPGYHRRQQQQSLNIIETNQLSLIEDKCIPMIIQCDCNGNSNECDPYTGQCLHCQNHTHGFHCEQCERGYYHHHHSSSTNPGNCIKCPCESLIACHPVGSIRSNITDLYNGQFQQEEIFQHNHHCQCKRLVTGTLCDKCHDGSFHLNDYSHTGCIQCFCFGVTDVCNGATNLYRHHISANIDRYSHGFILRDREQQEQSSSSSSESLTFDHLNREIIFQNFSQTSGHLYWQLPFNFLGNRITSYGGHLNYTFRFQGNYFQRGHDGHRKPFAIIMGNNQSLEYYHQQPLHPLIATTISIALFENQWYRNDNGQPASRRDLMITLANLDSILLLATVTNDISWIGLIAVTLDTSVELQMLSPTTMSSSLSRSISISTLKVDTIELCRCPQGYSGTSCERCAPGFKMQLMMNQADIRDDEMDNNNNNLFHRCVPCFCNGHSFDCDSLTGHCMNCQHHTIGPFCDLCEPGYVGNATHGTPDDCHPNIIGSNHHYHHHHHHEHHGDENSRSLVDDNSCQCNRNGTKNSECHPSSSIMNCDCKLNVIGDNCDQCRDGHFNLAANNPYGCSACYCFGVTDQCQSSRSRRSTIWMDFSHNYFADSKLELATRFQTVRYTDRISYNFSTNEAHFYSLFWLHENPLEPDSNPETLYWFLPRHFLGNRLSSYGGRLRFTRRYHVQNSGQFINDADVFLLGNGLMLQYISSAEFPANLDQRFEIGLQAEDEIWQKIDHQTQATGMATRIDFLNVLVNVEMIAIRATFHTQMKQSFLANVGLDVAVESLGDEINDKRPFAHEVEQCDCPEGYQGLSCEQCSPNYIREIDLMINHDQQQHPKCVRCRCHQHSDRCDPITGHCIDCQHNTAGDHCDQCSVGYYGDATLGTTDDCRRCPCPSESMANNFSPTCKLDIDGLPTCTQCMKNYTGRNCEICNIGYQRNESLANSRCES</sequence>
<dbReference type="Pfam" id="PF24973">
    <property type="entry name" value="EGF_LMN_ATRN"/>
    <property type="match status" value="2"/>
</dbReference>
<dbReference type="InterPro" id="IPR000034">
    <property type="entry name" value="Laminin_IV"/>
</dbReference>
<dbReference type="PROSITE" id="PS01248">
    <property type="entry name" value="EGF_LAM_1"/>
    <property type="match status" value="5"/>
</dbReference>
<feature type="disulfide bond" evidence="10">
    <location>
        <begin position="748"/>
        <end position="757"/>
    </location>
</feature>
<organism evidence="13 14">
    <name type="scientific">Euroglyphus maynei</name>
    <name type="common">Mayne's house dust mite</name>
    <dbReference type="NCBI Taxonomy" id="6958"/>
    <lineage>
        <taxon>Eukaryota</taxon>
        <taxon>Metazoa</taxon>
        <taxon>Ecdysozoa</taxon>
        <taxon>Arthropoda</taxon>
        <taxon>Chelicerata</taxon>
        <taxon>Arachnida</taxon>
        <taxon>Acari</taxon>
        <taxon>Acariformes</taxon>
        <taxon>Sarcoptiformes</taxon>
        <taxon>Astigmata</taxon>
        <taxon>Psoroptidia</taxon>
        <taxon>Analgoidea</taxon>
        <taxon>Pyroglyphidae</taxon>
        <taxon>Pyroglyphinae</taxon>
        <taxon>Euroglyphus</taxon>
    </lineage>
</organism>
<dbReference type="Pfam" id="PF00053">
    <property type="entry name" value="EGF_laminin"/>
    <property type="match status" value="7"/>
</dbReference>
<dbReference type="SUPFAM" id="SSF57196">
    <property type="entry name" value="EGF/Laminin"/>
    <property type="match status" value="5"/>
</dbReference>
<keyword evidence="14" id="KW-1185">Reference proteome</keyword>
<dbReference type="PROSITE" id="PS51115">
    <property type="entry name" value="LAMININ_IVA"/>
    <property type="match status" value="3"/>
</dbReference>